<evidence type="ECO:0000313" key="1">
    <source>
        <dbReference type="EMBL" id="RMR55589.1"/>
    </source>
</evidence>
<evidence type="ECO:0000313" key="2">
    <source>
        <dbReference type="Proteomes" id="UP000278332"/>
    </source>
</evidence>
<accession>A0A3M4VW95</accession>
<proteinExistence type="predicted"/>
<comment type="caution">
    <text evidence="1">The sequence shown here is derived from an EMBL/GenBank/DDBJ whole genome shotgun (WGS) entry which is preliminary data.</text>
</comment>
<dbReference type="EMBL" id="RBRY01000105">
    <property type="protein sequence ID" value="RMR55589.1"/>
    <property type="molecule type" value="Genomic_DNA"/>
</dbReference>
<reference evidence="1 2" key="1">
    <citation type="submission" date="2018-08" db="EMBL/GenBank/DDBJ databases">
        <title>Recombination of ecologically and evolutionarily significant loci maintains genetic cohesion in the Pseudomonas syringae species complex.</title>
        <authorList>
            <person name="Dillon M."/>
            <person name="Thakur S."/>
            <person name="Almeida R.N.D."/>
            <person name="Weir B.S."/>
            <person name="Guttman D.S."/>
        </authorList>
    </citation>
    <scope>NUCLEOTIDE SEQUENCE [LARGE SCALE GENOMIC DNA]</scope>
    <source>
        <strain evidence="1 2">ICMP 6917</strain>
    </source>
</reference>
<dbReference type="Proteomes" id="UP000278332">
    <property type="component" value="Unassembled WGS sequence"/>
</dbReference>
<organism evidence="1 2">
    <name type="scientific">Pseudomonas cichorii</name>
    <dbReference type="NCBI Taxonomy" id="36746"/>
    <lineage>
        <taxon>Bacteria</taxon>
        <taxon>Pseudomonadati</taxon>
        <taxon>Pseudomonadota</taxon>
        <taxon>Gammaproteobacteria</taxon>
        <taxon>Pseudomonadales</taxon>
        <taxon>Pseudomonadaceae</taxon>
        <taxon>Pseudomonas</taxon>
    </lineage>
</organism>
<protein>
    <submittedName>
        <fullName evidence="1">Uncharacterized protein</fullName>
    </submittedName>
</protein>
<name>A0A3M4VW95_PSECI</name>
<dbReference type="AlphaFoldDB" id="A0A3M4VW95"/>
<sequence>METIMTLPDDTHIKAVGGKSRDALLTWLQQNPKTQGWDAIVVYNRGRANALLLQQYIKKLTSENYMSPIDGHIEGEEGSKLNFFGIQLGLPRISFENADIEHSKAKITQPITAGLAILKSEPVGGYKGIHSIMRPNGAAGPTLWMDVDLINAPGNVTDAGVVQIDLSKMTAFDTDLFSDQVSIINAKNFFLERFKEKPELQVYTLGALNTSMDTTLTPKNFIIRTQAAPGAKNRAAPNYSDGAVVLLVTLKGGTDGGAPTENSDFEYLIPNDENGTKYSSAVLLSNRVLFSKLILPVLNQHPNMTYELKSPTDEDGKALHLYAQALKENYVKPAGTVFTSSSDGHHSTLRLLEDAVIKVTEEAPYSGVVLKAQNNTLHVEWNAHNTSDWNQKVDVNNGNDTDVNGQFEFNLYTKTDMTPEVDPITSAIQFSTTVSAETGSSIGDYDWLNFFGFDHRAVFFRTWYEKLNEHFFNHIANIKIPDIDTFLLRNLLFPDSNSMVLTDAHVPGDLAIFGNVDPSLTSFVIEPEQVILNPGSTKTFSVAPAATVTWSVQGLPGDTSPFGSITNEGVYTAPTVAELQGSDSQQAIITATGTTARGIAASSSTLVSIVSQTISLNPIFSVTKSNGELSFTAGTLDDRPLKWAMKNPAQGGQLNPTTGKSTTYKASADNSTDMFIQDVIQVTDDQGNIGQAEVLVINKVLGGQVEVDLAQAAQGKAQLNFMKQYDSGPIPVPHNKLVWALLGGTGSVNELGVYTEPQEKLPGFAIITCTFAREPEFEGAPIPIDYGYTVIPLPLSQYPDIGRAYH</sequence>
<gene>
    <name evidence="1" type="ORF">ALP84_00337</name>
</gene>